<reference evidence="2" key="1">
    <citation type="journal article" date="2020" name="mSystems">
        <title>Genome- and Community-Level Interaction Insights into Carbon Utilization and Element Cycling Functions of Hydrothermarchaeota in Hydrothermal Sediment.</title>
        <authorList>
            <person name="Zhou Z."/>
            <person name="Liu Y."/>
            <person name="Xu W."/>
            <person name="Pan J."/>
            <person name="Luo Z.H."/>
            <person name="Li M."/>
        </authorList>
    </citation>
    <scope>NUCLEOTIDE SEQUENCE [LARGE SCALE GENOMIC DNA]</scope>
    <source>
        <strain evidence="2">SpSt-508</strain>
    </source>
</reference>
<evidence type="ECO:0000256" key="1">
    <source>
        <dbReference type="SAM" id="MobiDB-lite"/>
    </source>
</evidence>
<gene>
    <name evidence="2" type="ORF">ENS64_01210</name>
</gene>
<feature type="compositionally biased region" description="Basic and acidic residues" evidence="1">
    <location>
        <begin position="4951"/>
        <end position="4960"/>
    </location>
</feature>
<name>A0A7C4LKH9_9PLAN</name>
<organism evidence="2">
    <name type="scientific">Schlesneria paludicola</name>
    <dbReference type="NCBI Taxonomy" id="360056"/>
    <lineage>
        <taxon>Bacteria</taxon>
        <taxon>Pseudomonadati</taxon>
        <taxon>Planctomycetota</taxon>
        <taxon>Planctomycetia</taxon>
        <taxon>Planctomycetales</taxon>
        <taxon>Planctomycetaceae</taxon>
        <taxon>Schlesneria</taxon>
    </lineage>
</organism>
<dbReference type="EMBL" id="DSVQ01000003">
    <property type="protein sequence ID" value="HGT37879.1"/>
    <property type="molecule type" value="Genomic_DNA"/>
</dbReference>
<accession>A0A7C4LKH9</accession>
<proteinExistence type="predicted"/>
<protein>
    <submittedName>
        <fullName evidence="2">Uncharacterized protein</fullName>
    </submittedName>
</protein>
<evidence type="ECO:0000313" key="2">
    <source>
        <dbReference type="EMBL" id="HGT37879.1"/>
    </source>
</evidence>
<sequence>MLLSSWLANWLKRRRRRRTANPPPRPLARLNVRRLEDRRVLSVTVTTNVAGDVTVSVAGNDTAQISFDGTNLIVADSTDTVVYNAALSPTADLTINGANDGFTQNVEFEGSVPIPVDSLTVSSSIENALISVPIVVDNGAVSITVADDVAFDADGQVTNNVGGISIQAGAQADDTVTMASGAFLHATTGVTVSAGGDITLQQVQSGTGGVTVSGLNVTLEANVTTTGAVSVTAQDNLTLTADADLNAGSATILLRANQDGSGGEDFVQHSGSQIQTSNNSSTAVQVLVGGSGDAAVGEIFAGTTTGTVTISAGGSIIDQLAGESANVVAANLALTAGTGIGVGDDLDTQVASVEAVTATGGVFLQNTGNLTIGGVTGSLAGVDVTSAGALAVTTAGSLVVSEGVSGPGDITLSATGSAGNLTINFNTGVVSTGGNIKLSADQVATISEDVTTTGTGSITVTGNADAGAKSIVVNNGAVVRVVNGHLTLDADQGVALAGTFNGVFLNNATIETTGTGNIVIAGRAGSGGGVGVLIASASIVRSTAAGLGANQGTITITGTGGNGVNENDGVRLDGGGTLVTSISGAISITGTGGFLATGEFNDGVQISNGAVVSSTGTATILIVGVSGDGTATNGNTGVRFSGIGAAVNSVHGNVTLDGTSIDVTGTDNNGVTLEHGASITISGSGHLTIIGTAATNNPGGGFGIKLGTGNVSLVLAGATNTFLADSLFIAATATINAGTNTVVIAPRTAGVGISLGTADLVGQLSLSDSELDQITCGRLIIGSATAGAITFGADLDFTDTPFVQTVHLMSGAGINAVAGGIRATDLAISANGNVVFTDATTNVSKLAVVIGPAGGSVTFVDASGLMVGTVDGVAGISTVGNVTLTATTGAIAIGDGGGQDIAAGTGNVQLNSTAGATQAAGSTITAAGLALTGSGTFTLTEHNEVATLAANINGSLTYYDSNNFAVGTVNATVGITTTGAGGHVSLTAGGTAPDPAATIILAANVTTTGTQLYNSHVVLGANAVLASSGTGASGNITFAKDVNDDGNPLTSSALTVNTAGLTLFAAGVGNSSPLTSLTTDAAGTTNLAAGAVTTTGSQSYGDLVLTTNTTLTSTGGGNITLQVAVSGAFDLVINTSGVTTLPSANLHSVTTDAGGTTVLNGNVTTTAFQTYHDNLTLTNNVTLTSTGGGAITISGTINDDGASGTPSNLVINTAGATTLGGAVGNISPINSFTTDAPGSLTLTSGQVTTTGGQTFNDLFTLVADSTFTSTGGGDIFFLNGLAGAFALVVNTTGITTFSSTVHVASVQTNVGGVTRLGGNVTTSGMQTFGDNVLLLDDVVLQSTGNAAITLGGMVDGGGKSLTITTAATTTLGSNLSNLSSLTTDGGGITEICASITTSNAQTYLDAVVLCSDAVLTSTAAGNITFGSTVDDDGLAATSSHLVINTAGTTNFQGAVGTVAIASLTTDGGGSTVLAGGAVLTTGLQSYGDAVVIASNAVLTSTGGGAITFSGTVNADDAAVHNRTLTVTTVGGSVTFGGAVGSGPNGALADLDVTAAAIQLNGGMVRVDDQGGNTVTFAGAVLLGSNVQLDTNGAADNHLSILGTVNADDATAHNRTLTIDAGAGTVTFGGTIGTHANGALADLDVTAAVIQFNGGMVRVDDQGGNTVTLNGAVVLGTDVTIDTDGAADNHLFVGGTVDGAHLLSIVAGSGDVTFAGAVGQLTPLSGLTINSADDVQFQGTVATTGNLSVISRTVLAQQALTVGGNVQLTTIDGTTLTAAADIFAGTGITMHGSLQTAADLTTNNGAILLNGAVTLTGNVQIDSDAAETGGAAITLTGTVDLSTFGLTVDAGVNGDIHFQQTVTGTGDLTVQQGRQQSYEALNVGNLTILDATTSITLNGVVVALGNVLLCSQGTIAVEQSLTAGGTIDFCAPGGLVLCGDITAAGSITFQHAVVLCNTILVSSTGGGDIVFQSTVDSTAHQAYGLTVNTTGLTDFQAAVGAGANQALGSLTTNAGGTTRLAASVTTTGEQQYGDAVSLMGHVVLTGADTDASGEAIEFSGTVSGNGFDLTVAGGVAFAQAVSGVADFLADRLDSESTLSAASVHVTGTSELGGDVTTSSTQQYDSSVLLTANVVATSTGGADITFGGTVDGVFSLVVNTSGWTTFGGVVGGLTPLASLQTDAAGATRISTSAVNADVIQFHDAVTVTQSTTVTGSTSVAFGGAVAGQAGTESLIVVSSGAATFDGAVGHLANLTVNADGQTTLNGTVTISGVFQTNAAGVTRINTAAISAGTVNLLDAVEIAQNLTITAGAITFGGTLDEAALNTGSNLTLTITNPAVGDILFLNAVGATRAIDSLTITAANDVTFAATVETSGSLVQHSGTGTTTFHGTSGGGIGGQLHIVTDAVTFNAADVVTVGAVTIQAQNAITFHALAGLNAGASTIHLSANLDGVGSEGFTQASGTVIQTTSEASDAVRIVVGGTGNVAVADVRAGTITGVVALTAGGAILDNSLGEAANVTAAAAALRAETGIGASDDLDTAVAQAAFSNSASGLVQLTDVDDLTLTAVDGLTASLAVAGGTITAGHALTIAMTTQAGGDFDCVAANDAAVAGNNIVIAADVTHLTGNGSLTFQAGDDILHTAGVISNTGGTVHEVCFLADAEGIAGTDGDRGGITQTGGSLLAGQVLFQAYESVSYQQPTNDVDVVAASLAGVGSSFAFRDADSLTVGTVKSTAGISTHAGHVTLITGDALTIGSGAGEDISASGATVLIDVALNGASEQAGSTIQAEALLLQGTGPFLLTQANDVNTLAANVTGPIAYSDADDVTVGTVGLTAGVNSHGQDVTLVTGGLLTIGTGAGEDVTATGATVTLHSGSGVTEQGGSSITAQDLLLLGTGDFHLAQQNDVDRLAANIDGNLVYTDADALTIGTVGAVSGITTSNDHVLLTTGGDLQVSGDVSLGAADLTLQVTGAVTQTAGHTISARGLQVVGSGSVALTDAGNDVDVLAADFAGALSYTDADDVTVGTVGLTAGVNSHGQDVTLVTGGLLTIGTGAGEDVTATGATVTLHSGSGVTEQGGSTITADELLLKGSGQFQLDEANDVGVLAAEITGSLSYVDANDLTIGAVGGVDGIRTGIPADGGDVTITALGSLTVNASISTQGGAGGVVTVGGGTINAALIAGAGDITLNSGDDDLVINADQSSTTTLLYAARCDVIINATVATTAAGADVVVIGDSDHNGTGGVWVTASGQIVSAGGIHLSGSDVCATAGDVDSVRIDDDGIHTQLQSTGDITLSSLAAAPASADILIGGSVHSSTGNIAVDAADTIRAQSTVVADAGSIDLLDPVVLTGNLQVTAGADVTFADTVNDDGLPGTPSALTVTSPGITTFAGSVGHAAPLTSLTANGGGTTQVCGNVTTTGAQAYGDAVVLCADLALTSTTGGNITFHSTVDSDAVAPRALSVNTAGTTGFQGAVGQSRALSSVSTDAGGVTLIGGGLVRTTGAQSYGDAVTLTAQTVLLTTAGAATGADIVVAGPLHTNGFNLTLAAGTAGDIDLQQVVSGGGTLTVASGDVIEFAAVTVDDLLVLSATTSVTLHGAVAVANNMTVNSSGQIVQEQVVTVGQNAVYAAGTSISVQAPLLAGMEIDFSAGTSVSVTGSLTATTGGIDVQAGTTISIDGPLTAGTDVNLTAVNGVFVNGTLHAGDEISVTATAGAIDIANAVTAGTNVLLTAAGNLSVGAAVTAALGGITALAGDDFSVTGSLLAAGDVLVAAGNDAAVNGMVVAGDNATLTAAGGTLLVGGDLLAGGDVALQAGLSISVAGTVTATTGQLSATAGTSIVVAGAVTAAGDAVLAAQTDVSISGTVISGQAVQLTAALGAIHVVGAITAGQQVHLTSGTATTISGDVTATGGSIHAVAGTSFTALGALTAGEDVLVQSGTSATLNGTVLAAEDIHVQAGTTLSADGPLTAGNAVVLAAPGGITLSVTADIQAGGGGITVNGPLSTAADFLTANGAIAVNGSVTLLAAVVWDSDALELGGAPITVNGTISLSTFSLTIDAGTSGDVHLQGAVSGTGVLTVQEGDEQTYAALTVGALTILDATTSVTLTGPVNALGDIFICSQGTTEIQQALTAGGMIDLCATSGLRLFGDITAGSDITFQNAVILGDSIVVTSTAGGQVTFASTVDSAAHQAHGLTVNTSGHTTFQGAVGGGTHQALGYVVTDAGGVTILAGGVVRTTGTQFYGDHLVLLGNTSLDTTAGSPAGGDLFVAGTVQTAGFHLSLNAGTAGDIDVQGSVTGGGALTVVHGDHVEFGSLTVDTLLVQSATSSVTFHGVVVVSNNATVHSSGSIVQEQSIVAGGNVVYVAGTSVIAEGSLTADQIALSAATGDITVGGHLAANQGISLSAGDDLTVNGSASTLLGSISFLAGSDMSITGELTAPTVQLTTLAGDVQLGGTVTALDSVLVQAGGSVQLAADVTATSGPVSLNAAGGSLWMTEGATVSALGDITLSAWQNIVLSQVVTPGTVTLTTAVGAVLDGGDIGGADVVAQALVLNTAGGAGVGNALETSVHNLAGVNATSGDIAIANDVDGPLTLGVAGSVVGLTNSGGGIWVVNNGAITVQGPVSAVGGGTISLEAAANGGDDDHLVVNAPISATGGNGSVLLYAGTDLVINDSGSAPEVRVEQGGVIVGSAGREVILGNNVLLQSGSGQVTTLPPYVSSVSASQISAGGQTTITLTFSQPLEVGYVIEIRSAGAAPLYHTVTAAEAGQATIQIAYTAAPDAENAAEEVTIQIVIHTPASIRLFEAGVEITETAETTASNPGLGVQVFVPFDTAPPVTPIAIPAPLVFELGLIAPTDPLAQTSSLIYLPARQDDLLTDERAVILEVLAPDGSVLQRVTLPEDVLDDLDGVVKQLPDGRYRFLLREPGESRLRLLQDVEVRQGRISSDADDARDRPPGMKPKLRGTEPPRTPDEAPADALQPANAPSVLSARTDARSGETGADTYDGEKVTDSTTGETLGDVNPGELGDLDPGETVADVNSGETVAPSEAIRMGWSGWRARRAWVSSVERESTPAFDFFQTEQPENGDSGSLLPLLPLTGACVATGVAARFGRGARLRRKHQWC</sequence>
<feature type="region of interest" description="Disordered" evidence="1">
    <location>
        <begin position="4930"/>
        <end position="5028"/>
    </location>
</feature>
<comment type="caution">
    <text evidence="2">The sequence shown here is derived from an EMBL/GenBank/DDBJ whole genome shotgun (WGS) entry which is preliminary data.</text>
</comment>